<keyword evidence="3" id="KW-0804">Transcription</keyword>
<accession>A0ABU1M8I8</accession>
<dbReference type="Pfam" id="PF13377">
    <property type="entry name" value="Peripla_BP_3"/>
    <property type="match status" value="1"/>
</dbReference>
<evidence type="ECO:0000256" key="2">
    <source>
        <dbReference type="ARBA" id="ARBA00023125"/>
    </source>
</evidence>
<keyword evidence="2 5" id="KW-0238">DNA-binding</keyword>
<evidence type="ECO:0000256" key="1">
    <source>
        <dbReference type="ARBA" id="ARBA00023015"/>
    </source>
</evidence>
<evidence type="ECO:0000256" key="3">
    <source>
        <dbReference type="ARBA" id="ARBA00023163"/>
    </source>
</evidence>
<dbReference type="PANTHER" id="PTHR30146:SF154">
    <property type="entry name" value="TRANSCRIPTION REGULATOR, MEMBER OF GALR FAMILY"/>
    <property type="match status" value="1"/>
</dbReference>
<dbReference type="PROSITE" id="PS50932">
    <property type="entry name" value="HTH_LACI_2"/>
    <property type="match status" value="1"/>
</dbReference>
<proteinExistence type="predicted"/>
<dbReference type="SUPFAM" id="SSF53822">
    <property type="entry name" value="Periplasmic binding protein-like I"/>
    <property type="match status" value="1"/>
</dbReference>
<dbReference type="GO" id="GO:0003677">
    <property type="term" value="F:DNA binding"/>
    <property type="evidence" value="ECO:0007669"/>
    <property type="project" value="UniProtKB-KW"/>
</dbReference>
<dbReference type="InterPro" id="IPR046335">
    <property type="entry name" value="LacI/GalR-like_sensor"/>
</dbReference>
<dbReference type="InterPro" id="IPR010982">
    <property type="entry name" value="Lambda_DNA-bd_dom_sf"/>
</dbReference>
<dbReference type="Gene3D" id="1.10.260.40">
    <property type="entry name" value="lambda repressor-like DNA-binding domains"/>
    <property type="match status" value="1"/>
</dbReference>
<evidence type="ECO:0000313" key="5">
    <source>
        <dbReference type="EMBL" id="MDR6432155.1"/>
    </source>
</evidence>
<evidence type="ECO:0000259" key="4">
    <source>
        <dbReference type="PROSITE" id="PS50932"/>
    </source>
</evidence>
<organism evidence="5 6">
    <name type="scientific">Brucella pseudogrignonensis</name>
    <dbReference type="NCBI Taxonomy" id="419475"/>
    <lineage>
        <taxon>Bacteria</taxon>
        <taxon>Pseudomonadati</taxon>
        <taxon>Pseudomonadota</taxon>
        <taxon>Alphaproteobacteria</taxon>
        <taxon>Hyphomicrobiales</taxon>
        <taxon>Brucellaceae</taxon>
        <taxon>Brucella/Ochrobactrum group</taxon>
        <taxon>Brucella</taxon>
    </lineage>
</organism>
<dbReference type="Proteomes" id="UP001184614">
    <property type="component" value="Unassembled WGS sequence"/>
</dbReference>
<dbReference type="SUPFAM" id="SSF47413">
    <property type="entry name" value="lambda repressor-like DNA-binding domains"/>
    <property type="match status" value="1"/>
</dbReference>
<comment type="caution">
    <text evidence="5">The sequence shown here is derived from an EMBL/GenBank/DDBJ whole genome shotgun (WGS) entry which is preliminary data.</text>
</comment>
<name>A0ABU1M8I8_9HYPH</name>
<dbReference type="PANTHER" id="PTHR30146">
    <property type="entry name" value="LACI-RELATED TRANSCRIPTIONAL REPRESSOR"/>
    <property type="match status" value="1"/>
</dbReference>
<dbReference type="SMART" id="SM00354">
    <property type="entry name" value="HTH_LACI"/>
    <property type="match status" value="1"/>
</dbReference>
<dbReference type="InterPro" id="IPR000843">
    <property type="entry name" value="HTH_LacI"/>
</dbReference>
<keyword evidence="1" id="KW-0805">Transcription regulation</keyword>
<keyword evidence="6" id="KW-1185">Reference proteome</keyword>
<gene>
    <name evidence="5" type="ORF">J2782_001890</name>
</gene>
<protein>
    <submittedName>
        <fullName evidence="5">DNA-binding LacI/PurR family transcriptional regulator</fullName>
    </submittedName>
</protein>
<evidence type="ECO:0000313" key="6">
    <source>
        <dbReference type="Proteomes" id="UP001184614"/>
    </source>
</evidence>
<dbReference type="CDD" id="cd01392">
    <property type="entry name" value="HTH_LacI"/>
    <property type="match status" value="1"/>
</dbReference>
<dbReference type="Gene3D" id="3.40.50.2300">
    <property type="match status" value="2"/>
</dbReference>
<dbReference type="CDD" id="cd06267">
    <property type="entry name" value="PBP1_LacI_sugar_binding-like"/>
    <property type="match status" value="1"/>
</dbReference>
<sequence length="353" mass="39687">MTDKTKDVRKNIRTMEDFSEFVGLSRPTVSKYFNAPDSVRPKTRTLIEAAIKTSGFRPNLFAVNLNRRRTTILGIIIPNQIDHFYMALTKRLQTLAERHGYLAIVLSSDGKAELEKEAIETLRSLNVAGAIIAPLGEQSQHSALIRLAEDVPIIYVDSPLDSTSPFVGTDNSKSFHLIVDYLCRSGSEPCYFPMPLVNNNAIKRQEAYCAAMEKLGYQPRIIELEQSRSWDFEQYAFEQAARILREKRAFPTSTILCSNDRIAFGVTSALWQAGLKVGRLNDCDIRVAGHDNNPLSEYTCPPLTTVAQDYNEIGRLAMELLFRTLGETTENRASLPPENRILLNAEIKLRLSA</sequence>
<reference evidence="5 6" key="1">
    <citation type="submission" date="2023-07" db="EMBL/GenBank/DDBJ databases">
        <title>Sorghum-associated microbial communities from plants grown in Nebraska, USA.</title>
        <authorList>
            <person name="Schachtman D."/>
        </authorList>
    </citation>
    <scope>NUCLEOTIDE SEQUENCE [LARGE SCALE GENOMIC DNA]</scope>
    <source>
        <strain evidence="5 6">DS1730</strain>
    </source>
</reference>
<dbReference type="InterPro" id="IPR028082">
    <property type="entry name" value="Peripla_BP_I"/>
</dbReference>
<dbReference type="EMBL" id="JAVDQT010000002">
    <property type="protein sequence ID" value="MDR6432155.1"/>
    <property type="molecule type" value="Genomic_DNA"/>
</dbReference>
<dbReference type="Pfam" id="PF00356">
    <property type="entry name" value="LacI"/>
    <property type="match status" value="1"/>
</dbReference>
<feature type="domain" description="HTH lacI-type" evidence="4">
    <location>
        <begin position="13"/>
        <end position="67"/>
    </location>
</feature>